<dbReference type="GeneID" id="36577695"/>
<dbReference type="InterPro" id="IPR031348">
    <property type="entry name" value="PigL_N"/>
</dbReference>
<reference evidence="2 3" key="1">
    <citation type="journal article" date="2018" name="New Phytol.">
        <title>Comparative genomics and transcriptomics depict ericoid mycorrhizal fungi as versatile saprotrophs and plant mutualists.</title>
        <authorList>
            <person name="Martino E."/>
            <person name="Morin E."/>
            <person name="Grelet G.A."/>
            <person name="Kuo A."/>
            <person name="Kohler A."/>
            <person name="Daghino S."/>
            <person name="Barry K.W."/>
            <person name="Cichocki N."/>
            <person name="Clum A."/>
            <person name="Dockter R.B."/>
            <person name="Hainaut M."/>
            <person name="Kuo R.C."/>
            <person name="LaButti K."/>
            <person name="Lindahl B.D."/>
            <person name="Lindquist E.A."/>
            <person name="Lipzen A."/>
            <person name="Khouja H.R."/>
            <person name="Magnuson J."/>
            <person name="Murat C."/>
            <person name="Ohm R.A."/>
            <person name="Singer S.W."/>
            <person name="Spatafora J.W."/>
            <person name="Wang M."/>
            <person name="Veneault-Fourrey C."/>
            <person name="Henrissat B."/>
            <person name="Grigoriev I.V."/>
            <person name="Martin F.M."/>
            <person name="Perotto S."/>
        </authorList>
    </citation>
    <scope>NUCLEOTIDE SEQUENCE [LARGE SCALE GENOMIC DNA]</scope>
    <source>
        <strain evidence="2 3">ATCC 22711</strain>
    </source>
</reference>
<gene>
    <name evidence="2" type="ORF">M430DRAFT_83640</name>
</gene>
<dbReference type="AlphaFoldDB" id="A0A2T3B163"/>
<feature type="non-terminal residue" evidence="2">
    <location>
        <position position="204"/>
    </location>
</feature>
<dbReference type="Proteomes" id="UP000241818">
    <property type="component" value="Unassembled WGS sequence"/>
</dbReference>
<sequence>MAYPISTSSDIPALAVSAFQSSSSLYQVVTSLVDNETVRELKEELEDLNTVLEVLQKLAIDTGNDLLMLRLPLLRCGNACKEFEAVIVRCMPRPGEFKIRDWIKLRYTENDMRAFKNQLARFKSTIMIAVGSVNMRTSAVTQKAVAEWRNKITNTTVELEKHLQELDDKLHALPSQDLAVSDKTIAEIQNERDSTQQCISFCAE</sequence>
<proteinExistence type="predicted"/>
<dbReference type="InParanoid" id="A0A2T3B163"/>
<evidence type="ECO:0000313" key="2">
    <source>
        <dbReference type="EMBL" id="PSS18295.1"/>
    </source>
</evidence>
<dbReference type="OrthoDB" id="3546600at2759"/>
<evidence type="ECO:0000259" key="1">
    <source>
        <dbReference type="Pfam" id="PF17111"/>
    </source>
</evidence>
<evidence type="ECO:0000313" key="3">
    <source>
        <dbReference type="Proteomes" id="UP000241818"/>
    </source>
</evidence>
<keyword evidence="3" id="KW-1185">Reference proteome</keyword>
<dbReference type="RefSeq" id="XP_024720647.1">
    <property type="nucleotide sequence ID" value="XM_024869614.1"/>
</dbReference>
<protein>
    <recommendedName>
        <fullName evidence="1">Azaphilone pigments biosynthesis cluster protein L N-terminal domain-containing protein</fullName>
    </recommendedName>
</protein>
<accession>A0A2T3B163</accession>
<feature type="domain" description="Azaphilone pigments biosynthesis cluster protein L N-terminal" evidence="1">
    <location>
        <begin position="4"/>
        <end position="203"/>
    </location>
</feature>
<organism evidence="2 3">
    <name type="scientific">Amorphotheca resinae ATCC 22711</name>
    <dbReference type="NCBI Taxonomy" id="857342"/>
    <lineage>
        <taxon>Eukaryota</taxon>
        <taxon>Fungi</taxon>
        <taxon>Dikarya</taxon>
        <taxon>Ascomycota</taxon>
        <taxon>Pezizomycotina</taxon>
        <taxon>Leotiomycetes</taxon>
        <taxon>Helotiales</taxon>
        <taxon>Amorphothecaceae</taxon>
        <taxon>Amorphotheca</taxon>
    </lineage>
</organism>
<dbReference type="EMBL" id="KZ679011">
    <property type="protein sequence ID" value="PSS18295.1"/>
    <property type="molecule type" value="Genomic_DNA"/>
</dbReference>
<name>A0A2T3B163_AMORE</name>
<dbReference type="Pfam" id="PF17111">
    <property type="entry name" value="PigL_N"/>
    <property type="match status" value="1"/>
</dbReference>